<protein>
    <submittedName>
        <fullName evidence="1">Uncharacterized protein</fullName>
    </submittedName>
</protein>
<evidence type="ECO:0000313" key="1">
    <source>
        <dbReference type="EMBL" id="OAI29464.1"/>
    </source>
</evidence>
<keyword evidence="2" id="KW-1185">Reference proteome</keyword>
<sequence length="231" mass="25345">MLKKLIELESQLQAERRELAAELQALQTELDQPEPAVFDELVAARQLTAAKTADHLDGTQTANAIAKAIDKERGESVKKLAAFAKQKAESGQKCAMKQAQLTAIDSELASIAWKIKGFIQEEAKILLEAKTEAYRAAAVSLLNALVDIDALNAIIADLPNENPAKSVLLLKSLPRIGLETSADVSPWQIQEHGEKLIFTSDSAFPIVNSRFLDLSEEIKGSLYERKPDLER</sequence>
<gene>
    <name evidence="1" type="ORF">A1356_23085</name>
</gene>
<evidence type="ECO:0000313" key="2">
    <source>
        <dbReference type="Proteomes" id="UP000077734"/>
    </source>
</evidence>
<comment type="caution">
    <text evidence="1">The sequence shown here is derived from an EMBL/GenBank/DDBJ whole genome shotgun (WGS) entry which is preliminary data.</text>
</comment>
<accession>A0A291IFZ2</accession>
<proteinExistence type="predicted"/>
<name>A0A291IFZ2_9GAMM</name>
<dbReference type="RefSeq" id="WP_064024698.1">
    <property type="nucleotide sequence ID" value="NZ_CP023669.1"/>
</dbReference>
<reference evidence="1 2" key="1">
    <citation type="submission" date="2016-03" db="EMBL/GenBank/DDBJ databases">
        <authorList>
            <person name="Heylen K."/>
            <person name="De Vos P."/>
            <person name="Vekeman B."/>
        </authorList>
    </citation>
    <scope>NUCLEOTIDE SEQUENCE [LARGE SCALE GENOMIC DNA]</scope>
    <source>
        <strain evidence="1 2">R-49807</strain>
    </source>
</reference>
<dbReference type="AlphaFoldDB" id="A0A291IFZ2"/>
<dbReference type="EMBL" id="LUUL01000036">
    <property type="protein sequence ID" value="OAI29464.1"/>
    <property type="molecule type" value="Genomic_DNA"/>
</dbReference>
<organism evidence="1 2">
    <name type="scientific">Methylomonas koyamae</name>
    <dbReference type="NCBI Taxonomy" id="702114"/>
    <lineage>
        <taxon>Bacteria</taxon>
        <taxon>Pseudomonadati</taxon>
        <taxon>Pseudomonadota</taxon>
        <taxon>Gammaproteobacteria</taxon>
        <taxon>Methylococcales</taxon>
        <taxon>Methylococcaceae</taxon>
        <taxon>Methylomonas</taxon>
    </lineage>
</organism>
<dbReference type="Proteomes" id="UP000077734">
    <property type="component" value="Unassembled WGS sequence"/>
</dbReference>
<dbReference type="KEGG" id="mko:MKLM6_0839"/>